<gene>
    <name evidence="5" type="primary">rps10</name>
</gene>
<dbReference type="AlphaFoldDB" id="Q2TUD4"/>
<dbReference type="GeneID" id="3860865"/>
<keyword evidence="2" id="KW-0687">Ribonucleoprotein</keyword>
<dbReference type="InterPro" id="IPR036838">
    <property type="entry name" value="Ribosomal_uS10_dom_sf"/>
</dbReference>
<keyword evidence="3" id="KW-0472">Membrane</keyword>
<dbReference type="EMBL" id="AY500368">
    <property type="protein sequence ID" value="AAS79062.1"/>
    <property type="molecule type" value="Genomic_DNA"/>
</dbReference>
<geneLocation type="mitochondrion" evidence="5"/>
<dbReference type="RefSeq" id="YP_448676.1">
    <property type="nucleotide sequence ID" value="NC_007685.1"/>
</dbReference>
<keyword evidence="1 5" id="KW-0689">Ribosomal protein</keyword>
<evidence type="ECO:0000256" key="3">
    <source>
        <dbReference type="SAM" id="Phobius"/>
    </source>
</evidence>
<reference evidence="5" key="1">
    <citation type="submission" date="2003-12" db="EMBL/GenBank/DDBJ databases">
        <authorList>
            <person name="Oudot-Le Secq M.-P."/>
            <person name="Stam W.T."/>
            <person name="Olsen J.L."/>
        </authorList>
    </citation>
    <scope>NUCLEOTIDE SEQUENCE</scope>
</reference>
<dbReference type="GO" id="GO:0005840">
    <property type="term" value="C:ribosome"/>
    <property type="evidence" value="ECO:0007669"/>
    <property type="project" value="UniProtKB-KW"/>
</dbReference>
<evidence type="ECO:0000256" key="1">
    <source>
        <dbReference type="ARBA" id="ARBA00022980"/>
    </source>
</evidence>
<evidence type="ECO:0000313" key="5">
    <source>
        <dbReference type="EMBL" id="AAS79062.1"/>
    </source>
</evidence>
<feature type="domain" description="Small ribosomal subunit protein uS10" evidence="4">
    <location>
        <begin position="13"/>
        <end position="100"/>
    </location>
</feature>
<sequence>MSNTKHCNQYCCKLVVKSTQLLNIRQWLFVLPINFLFVGLPIKIRRFTLLRSPLGNKKSKDQFELREYGVGVKIVASNISVILRFLDVVQNPVGVKLKIEISRV</sequence>
<evidence type="ECO:0000256" key="2">
    <source>
        <dbReference type="ARBA" id="ARBA00023274"/>
    </source>
</evidence>
<dbReference type="SMART" id="SM01403">
    <property type="entry name" value="Ribosomal_S10"/>
    <property type="match status" value="1"/>
</dbReference>
<dbReference type="InterPro" id="IPR027486">
    <property type="entry name" value="Ribosomal_uS10_dom"/>
</dbReference>
<name>Q2TUD4_DICDH</name>
<dbReference type="GO" id="GO:1990904">
    <property type="term" value="C:ribonucleoprotein complex"/>
    <property type="evidence" value="ECO:0007669"/>
    <property type="project" value="UniProtKB-KW"/>
</dbReference>
<keyword evidence="3" id="KW-0812">Transmembrane</keyword>
<dbReference type="Pfam" id="PF00338">
    <property type="entry name" value="Ribosomal_S10"/>
    <property type="match status" value="1"/>
</dbReference>
<keyword evidence="3" id="KW-1133">Transmembrane helix</keyword>
<proteinExistence type="predicted"/>
<dbReference type="SUPFAM" id="SSF54999">
    <property type="entry name" value="Ribosomal protein S10"/>
    <property type="match status" value="1"/>
</dbReference>
<evidence type="ECO:0000259" key="4">
    <source>
        <dbReference type="SMART" id="SM01403"/>
    </source>
</evidence>
<reference evidence="5" key="2">
    <citation type="journal article" date="2006" name="Curr. Genet.">
        <title>Complete mitochondrial genomes of the three brown algae (Heterokonta: Phaeophyceae) Dictyota dichotoma, Fucus vesiculosus and Desmarestia viridis.</title>
        <authorList>
            <person name="Oudot-Le Secq M.P."/>
            <person name="Loiseaux-de Goer S."/>
            <person name="Stam W.T."/>
            <person name="Olsen J.L."/>
        </authorList>
    </citation>
    <scope>NUCLEOTIDE SEQUENCE</scope>
</reference>
<feature type="transmembrane region" description="Helical" evidence="3">
    <location>
        <begin position="24"/>
        <end position="42"/>
    </location>
</feature>
<dbReference type="Gene3D" id="3.30.70.600">
    <property type="entry name" value="Ribosomal protein S10 domain"/>
    <property type="match status" value="1"/>
</dbReference>
<accession>Q2TUD4</accession>
<keyword evidence="5" id="KW-0496">Mitochondrion</keyword>
<organism evidence="5">
    <name type="scientific">Dictyota dichotoma</name>
    <dbReference type="NCBI Taxonomy" id="2876"/>
    <lineage>
        <taxon>Eukaryota</taxon>
        <taxon>Sar</taxon>
        <taxon>Stramenopiles</taxon>
        <taxon>Ochrophyta</taxon>
        <taxon>PX clade</taxon>
        <taxon>Phaeophyceae</taxon>
        <taxon>Dictyotales</taxon>
        <taxon>Dictyotaceae</taxon>
        <taxon>Dictyota</taxon>
    </lineage>
</organism>
<protein>
    <submittedName>
        <fullName evidence="5">Ribosomal protein S10</fullName>
    </submittedName>
</protein>